<reference evidence="4" key="1">
    <citation type="submission" date="2023-07" db="EMBL/GenBank/DDBJ databases">
        <title>Genome sequencing of Purple Non-Sulfur Bacteria from various extreme environments.</title>
        <authorList>
            <person name="Mayer M."/>
        </authorList>
    </citation>
    <scope>NUCLEOTIDE SEQUENCE [LARGE SCALE GENOMIC DNA]</scope>
    <source>
        <strain evidence="4">DSM 17935</strain>
    </source>
</reference>
<evidence type="ECO:0000313" key="3">
    <source>
        <dbReference type="EMBL" id="MCW2308346.1"/>
    </source>
</evidence>
<keyword evidence="4" id="KW-1185">Reference proteome</keyword>
<evidence type="ECO:0000256" key="2">
    <source>
        <dbReference type="SAM" id="MobiDB-lite"/>
    </source>
</evidence>
<protein>
    <submittedName>
        <fullName evidence="3">Chromosome segregation ATPase</fullName>
    </submittedName>
</protein>
<proteinExistence type="predicted"/>
<feature type="coiled-coil region" evidence="1">
    <location>
        <begin position="356"/>
        <end position="383"/>
    </location>
</feature>
<organism evidence="3 4">
    <name type="scientific">Rhodobium gokarnense</name>
    <dbReference type="NCBI Taxonomy" id="364296"/>
    <lineage>
        <taxon>Bacteria</taxon>
        <taxon>Pseudomonadati</taxon>
        <taxon>Pseudomonadota</taxon>
        <taxon>Alphaproteobacteria</taxon>
        <taxon>Hyphomicrobiales</taxon>
        <taxon>Rhodobiaceae</taxon>
        <taxon>Rhodobium</taxon>
    </lineage>
</organism>
<evidence type="ECO:0000256" key="1">
    <source>
        <dbReference type="SAM" id="Coils"/>
    </source>
</evidence>
<feature type="coiled-coil region" evidence="1">
    <location>
        <begin position="8"/>
        <end position="42"/>
    </location>
</feature>
<accession>A0ABT3HD72</accession>
<sequence length="470" mass="52109">MISGRNALSSIEQALADLRREENDVKGRLQAATERLAAVQAEQTDAYQDLARFRLDDHAGKALRGRLDTSAKRARQLLAERKEIVAEITARREKVEADLEKLTQLRTDRTKALEAAGEKLDAASAEAENALAGNEAWQKQHAIVEAAAKVIAEAERKAETAEADRKEKGAPYEADPLFMYLWERGYGTSRYKAGNIARMLDAWVAGIVRYQDARPNYAMLTEIPKRLREHVDKMKEKAQGELAKLKALEKEALERVGGAGLDVQMAKLRTEIHAFDKRFGELNGELDRLRAEEQQVASGEDETFNSAVAALGESLKDDDTRRLWKEAKRTPSPEDERILERIEKTYDDMHDCDMVIETARKDLRRISRRRDELTEVAQDFRRRRYDDYGSNFADDAIIGSVLGEFLRGGMSGRDYWSRIERGHRNLPRRGPIGGGFPGIPGGGGPWGGGGGGDFGGGGGGGDGFSTGGSF</sequence>
<keyword evidence="1" id="KW-0175">Coiled coil</keyword>
<feature type="region of interest" description="Disordered" evidence="2">
    <location>
        <begin position="441"/>
        <end position="470"/>
    </location>
</feature>
<feature type="coiled-coil region" evidence="1">
    <location>
        <begin position="228"/>
        <end position="255"/>
    </location>
</feature>
<comment type="caution">
    <text evidence="3">The sequence shown here is derived from an EMBL/GenBank/DDBJ whole genome shotgun (WGS) entry which is preliminary data.</text>
</comment>
<evidence type="ECO:0000313" key="4">
    <source>
        <dbReference type="Proteomes" id="UP001209755"/>
    </source>
</evidence>
<dbReference type="Proteomes" id="UP001209755">
    <property type="component" value="Unassembled WGS sequence"/>
</dbReference>
<dbReference type="EMBL" id="JAOQNS010000007">
    <property type="protein sequence ID" value="MCW2308346.1"/>
    <property type="molecule type" value="Genomic_DNA"/>
</dbReference>
<gene>
    <name evidence="3" type="ORF">M2319_002688</name>
</gene>
<dbReference type="RefSeq" id="WP_264601966.1">
    <property type="nucleotide sequence ID" value="NZ_JAOQNS010000007.1"/>
</dbReference>
<name>A0ABT3HD72_9HYPH</name>
<feature type="coiled-coil region" evidence="1">
    <location>
        <begin position="85"/>
        <end position="164"/>
    </location>
</feature>